<comment type="caution">
    <text evidence="1">The sequence shown here is derived from an EMBL/GenBank/DDBJ whole genome shotgun (WGS) entry which is preliminary data.</text>
</comment>
<dbReference type="AlphaFoldDB" id="A0A9P6JUB2"/>
<organism evidence="1 2">
    <name type="scientific">Crepidotus variabilis</name>
    <dbReference type="NCBI Taxonomy" id="179855"/>
    <lineage>
        <taxon>Eukaryota</taxon>
        <taxon>Fungi</taxon>
        <taxon>Dikarya</taxon>
        <taxon>Basidiomycota</taxon>
        <taxon>Agaricomycotina</taxon>
        <taxon>Agaricomycetes</taxon>
        <taxon>Agaricomycetidae</taxon>
        <taxon>Agaricales</taxon>
        <taxon>Agaricineae</taxon>
        <taxon>Crepidotaceae</taxon>
        <taxon>Crepidotus</taxon>
    </lineage>
</organism>
<dbReference type="EMBL" id="MU157827">
    <property type="protein sequence ID" value="KAF9534047.1"/>
    <property type="molecule type" value="Genomic_DNA"/>
</dbReference>
<name>A0A9P6JUB2_9AGAR</name>
<accession>A0A9P6JUB2</accession>
<dbReference type="Proteomes" id="UP000807306">
    <property type="component" value="Unassembled WGS sequence"/>
</dbReference>
<protein>
    <submittedName>
        <fullName evidence="1">Uncharacterized protein</fullName>
    </submittedName>
</protein>
<evidence type="ECO:0000313" key="1">
    <source>
        <dbReference type="EMBL" id="KAF9534047.1"/>
    </source>
</evidence>
<proteinExistence type="predicted"/>
<keyword evidence="2" id="KW-1185">Reference proteome</keyword>
<evidence type="ECO:0000313" key="2">
    <source>
        <dbReference type="Proteomes" id="UP000807306"/>
    </source>
</evidence>
<sequence length="81" mass="9280">MDLTLLIELLTSTFGCTCTKLKLHVATYKSSLNLRNKGYLRVIEQLIAIPLQREIHTNEDLRLPYITTEAISPYEEPESSQ</sequence>
<gene>
    <name evidence="1" type="ORF">CPB83DRAFT_845010</name>
</gene>
<reference evidence="1" key="1">
    <citation type="submission" date="2020-11" db="EMBL/GenBank/DDBJ databases">
        <authorList>
            <consortium name="DOE Joint Genome Institute"/>
            <person name="Ahrendt S."/>
            <person name="Riley R."/>
            <person name="Andreopoulos W."/>
            <person name="Labutti K."/>
            <person name="Pangilinan J."/>
            <person name="Ruiz-Duenas F.J."/>
            <person name="Barrasa J.M."/>
            <person name="Sanchez-Garcia M."/>
            <person name="Camarero S."/>
            <person name="Miyauchi S."/>
            <person name="Serrano A."/>
            <person name="Linde D."/>
            <person name="Babiker R."/>
            <person name="Drula E."/>
            <person name="Ayuso-Fernandez I."/>
            <person name="Pacheco R."/>
            <person name="Padilla G."/>
            <person name="Ferreira P."/>
            <person name="Barriuso J."/>
            <person name="Kellner H."/>
            <person name="Castanera R."/>
            <person name="Alfaro M."/>
            <person name="Ramirez L."/>
            <person name="Pisabarro A.G."/>
            <person name="Kuo A."/>
            <person name="Tritt A."/>
            <person name="Lipzen A."/>
            <person name="He G."/>
            <person name="Yan M."/>
            <person name="Ng V."/>
            <person name="Cullen D."/>
            <person name="Martin F."/>
            <person name="Rosso M.-N."/>
            <person name="Henrissat B."/>
            <person name="Hibbett D."/>
            <person name="Martinez A.T."/>
            <person name="Grigoriev I.V."/>
        </authorList>
    </citation>
    <scope>NUCLEOTIDE SEQUENCE</scope>
    <source>
        <strain evidence="1">CBS 506.95</strain>
    </source>
</reference>